<dbReference type="PRINTS" id="PR00385">
    <property type="entry name" value="P450"/>
</dbReference>
<keyword evidence="7 8" id="KW-0503">Monooxygenase</keyword>
<dbReference type="PROSITE" id="PS00086">
    <property type="entry name" value="CYTOCHROME_P450"/>
    <property type="match status" value="1"/>
</dbReference>
<dbReference type="PANTHER" id="PTHR24279:SF120">
    <property type="entry name" value="CYTOCHROME P450"/>
    <property type="match status" value="1"/>
</dbReference>
<dbReference type="RefSeq" id="XP_049303165.1">
    <property type="nucleotide sequence ID" value="XM_049447208.1"/>
</dbReference>
<gene>
    <name evidence="10" type="primary">LOC125776208</name>
</gene>
<accession>A0ABM3J1Q4</accession>
<dbReference type="InterPro" id="IPR017972">
    <property type="entry name" value="Cyt_P450_CS"/>
</dbReference>
<keyword evidence="9" id="KW-1185">Reference proteome</keyword>
<evidence type="ECO:0000256" key="3">
    <source>
        <dbReference type="ARBA" id="ARBA00022617"/>
    </source>
</evidence>
<dbReference type="Pfam" id="PF00067">
    <property type="entry name" value="p450"/>
    <property type="match status" value="1"/>
</dbReference>
<comment type="cofactor">
    <cofactor evidence="1">
        <name>heme</name>
        <dbReference type="ChEBI" id="CHEBI:30413"/>
    </cofactor>
</comment>
<evidence type="ECO:0000256" key="2">
    <source>
        <dbReference type="ARBA" id="ARBA00010617"/>
    </source>
</evidence>
<dbReference type="CDD" id="cd11054">
    <property type="entry name" value="CYP24A1-like"/>
    <property type="match status" value="1"/>
</dbReference>
<dbReference type="InterPro" id="IPR036396">
    <property type="entry name" value="Cyt_P450_sf"/>
</dbReference>
<sequence length="533" mass="61522">MLSRLLNKYNAVVRRSLKLTAFRGFAVSIEPTQENERASAPNNWENARPYSELPGPSKYEIIRGFLPGGVFHKKTFIKGITSLTQKYGDVYRFPAMFGKPESVMNLNPNDYPIIFRNEGIWPERRTFESLVYHRRVHRAEFFQGVDGLLTTPGEEWGKIRTAVNPVLMQPKNARLYLNTLLEVNEEFLERIRHIRDPLTLEVPDDFIDDINRLTLEGVVSIALNTRLGMIHKNRDSAESKTLLKEIRNFFVLSEEVEVKPSIWKIIKTPKFHQLMKTLDTLVVLCNKYIDESLKQIDLDSEGKFTSEVGKEKSVLEKLLKIDRKIAVVMALDMMMAGVDTTSSTLTGILFCIAKNPDKQQKLFEELKSILPNKDSRLTIENMYNLPYLRACIKEGMRCHPIIVGTMRRLPNDVVLSGYRIPAGTDVSVSSNLLLRNEKFVEESNKYIPERWLRNDPEGNKYQLNNPFLFLSFGFGPRSCVGKRIVDLELEVTLARLVRNFMIEFNYSTDNAFIQKLVFIPGIPLKFRFQERKE</sequence>
<evidence type="ECO:0000256" key="5">
    <source>
        <dbReference type="ARBA" id="ARBA00023002"/>
    </source>
</evidence>
<organism evidence="9 10">
    <name type="scientific">Bactrocera dorsalis</name>
    <name type="common">Oriental fruit fly</name>
    <name type="synonym">Dacus dorsalis</name>
    <dbReference type="NCBI Taxonomy" id="27457"/>
    <lineage>
        <taxon>Eukaryota</taxon>
        <taxon>Metazoa</taxon>
        <taxon>Ecdysozoa</taxon>
        <taxon>Arthropoda</taxon>
        <taxon>Hexapoda</taxon>
        <taxon>Insecta</taxon>
        <taxon>Pterygota</taxon>
        <taxon>Neoptera</taxon>
        <taxon>Endopterygota</taxon>
        <taxon>Diptera</taxon>
        <taxon>Brachycera</taxon>
        <taxon>Muscomorpha</taxon>
        <taxon>Tephritoidea</taxon>
        <taxon>Tephritidae</taxon>
        <taxon>Bactrocera</taxon>
        <taxon>Bactrocera</taxon>
    </lineage>
</organism>
<proteinExistence type="inferred from homology"/>
<dbReference type="InterPro" id="IPR002401">
    <property type="entry name" value="Cyt_P450_E_grp-I"/>
</dbReference>
<protein>
    <submittedName>
        <fullName evidence="10">Probable cytochrome P450 12e1, mitochondrial</fullName>
    </submittedName>
</protein>
<keyword evidence="6 8" id="KW-0408">Iron</keyword>
<evidence type="ECO:0000256" key="1">
    <source>
        <dbReference type="ARBA" id="ARBA00001971"/>
    </source>
</evidence>
<dbReference type="GeneID" id="125776208"/>
<dbReference type="InterPro" id="IPR050479">
    <property type="entry name" value="CYP11_CYP27_families"/>
</dbReference>
<reference evidence="9" key="1">
    <citation type="submission" date="2025-05" db="UniProtKB">
        <authorList>
            <consortium name="RefSeq"/>
        </authorList>
    </citation>
    <scope>NUCLEOTIDE SEQUENCE [LARGE SCALE GENOMIC DNA]</scope>
</reference>
<dbReference type="InterPro" id="IPR001128">
    <property type="entry name" value="Cyt_P450"/>
</dbReference>
<dbReference type="PANTHER" id="PTHR24279">
    <property type="entry name" value="CYTOCHROME P450"/>
    <property type="match status" value="1"/>
</dbReference>
<dbReference type="SUPFAM" id="SSF48264">
    <property type="entry name" value="Cytochrome P450"/>
    <property type="match status" value="1"/>
</dbReference>
<evidence type="ECO:0000256" key="6">
    <source>
        <dbReference type="ARBA" id="ARBA00023004"/>
    </source>
</evidence>
<name>A0ABM3J1Q4_BACDO</name>
<comment type="similarity">
    <text evidence="2 8">Belongs to the cytochrome P450 family.</text>
</comment>
<evidence type="ECO:0000256" key="7">
    <source>
        <dbReference type="ARBA" id="ARBA00023033"/>
    </source>
</evidence>
<keyword evidence="5 8" id="KW-0560">Oxidoreductase</keyword>
<keyword evidence="3 8" id="KW-0349">Heme</keyword>
<keyword evidence="4 8" id="KW-0479">Metal-binding</keyword>
<evidence type="ECO:0000313" key="10">
    <source>
        <dbReference type="RefSeq" id="XP_049303165.1"/>
    </source>
</evidence>
<evidence type="ECO:0000313" key="9">
    <source>
        <dbReference type="Proteomes" id="UP001652620"/>
    </source>
</evidence>
<dbReference type="Proteomes" id="UP001652620">
    <property type="component" value="Chromosome 2"/>
</dbReference>
<dbReference type="Gene3D" id="1.10.630.10">
    <property type="entry name" value="Cytochrome P450"/>
    <property type="match status" value="1"/>
</dbReference>
<dbReference type="PRINTS" id="PR00463">
    <property type="entry name" value="EP450I"/>
</dbReference>
<evidence type="ECO:0000256" key="8">
    <source>
        <dbReference type="RuleBase" id="RU000461"/>
    </source>
</evidence>
<reference evidence="10" key="2">
    <citation type="submission" date="2025-08" db="UniProtKB">
        <authorList>
            <consortium name="RefSeq"/>
        </authorList>
    </citation>
    <scope>IDENTIFICATION</scope>
    <source>
        <tissue evidence="10">Adult</tissue>
    </source>
</reference>
<evidence type="ECO:0000256" key="4">
    <source>
        <dbReference type="ARBA" id="ARBA00022723"/>
    </source>
</evidence>